<proteinExistence type="predicted"/>
<evidence type="ECO:0000313" key="3">
    <source>
        <dbReference type="Proteomes" id="UP000248340"/>
    </source>
</evidence>
<reference evidence="2 3" key="1">
    <citation type="submission" date="2016-12" db="EMBL/GenBank/DDBJ databases">
        <title>The genomes of Aspergillus section Nigri reveals drivers in fungal speciation.</title>
        <authorList>
            <consortium name="DOE Joint Genome Institute"/>
            <person name="Vesth T.C."/>
            <person name="Nybo J."/>
            <person name="Theobald S."/>
            <person name="Brandl J."/>
            <person name="Frisvad J.C."/>
            <person name="Nielsen K.F."/>
            <person name="Lyhne E.K."/>
            <person name="Kogle M.E."/>
            <person name="Kuo A."/>
            <person name="Riley R."/>
            <person name="Clum A."/>
            <person name="Nolan M."/>
            <person name="Lipzen A."/>
            <person name="Salamov A."/>
            <person name="Henrissat B."/>
            <person name="Wiebenga A."/>
            <person name="De Vries R.P."/>
            <person name="Grigoriev I.V."/>
            <person name="Mortensen U.H."/>
            <person name="Andersen M.R."/>
            <person name="Baker S.E."/>
        </authorList>
    </citation>
    <scope>NUCLEOTIDE SEQUENCE [LARGE SCALE GENOMIC DNA]</scope>
    <source>
        <strain evidence="2 3">CBS 121591</strain>
    </source>
</reference>
<dbReference type="GeneID" id="37139895"/>
<feature type="signal peptide" evidence="1">
    <location>
        <begin position="1"/>
        <end position="23"/>
    </location>
</feature>
<sequence>MRALSRSTFRLLLIISSFRDILADEFTSTSALANCGPNTAISVTYFDAKLTRSGTMDIAFTLYLDISGNVPPVVLLVIDPVFLTSQRQEPHVHGRNFAGGHLTESVVELTQEDFHRLQIVGLSVMYDTFPDLADAATALSFLNDQELQVG</sequence>
<keyword evidence="1" id="KW-0732">Signal</keyword>
<name>A0A319BWP3_9EURO</name>
<dbReference type="EMBL" id="KZ821754">
    <property type="protein sequence ID" value="PYH76637.1"/>
    <property type="molecule type" value="Genomic_DNA"/>
</dbReference>
<gene>
    <name evidence="2" type="ORF">BO82DRAFT_369216</name>
</gene>
<protein>
    <submittedName>
        <fullName evidence="2">Uncharacterized protein</fullName>
    </submittedName>
</protein>
<evidence type="ECO:0000313" key="2">
    <source>
        <dbReference type="EMBL" id="PYH76637.1"/>
    </source>
</evidence>
<dbReference type="AlphaFoldDB" id="A0A319BWP3"/>
<dbReference type="RefSeq" id="XP_025486837.1">
    <property type="nucleotide sequence ID" value="XM_025637154.1"/>
</dbReference>
<feature type="chain" id="PRO_5016263894" evidence="1">
    <location>
        <begin position="24"/>
        <end position="150"/>
    </location>
</feature>
<organism evidence="2 3">
    <name type="scientific">Aspergillus uvarum CBS 121591</name>
    <dbReference type="NCBI Taxonomy" id="1448315"/>
    <lineage>
        <taxon>Eukaryota</taxon>
        <taxon>Fungi</taxon>
        <taxon>Dikarya</taxon>
        <taxon>Ascomycota</taxon>
        <taxon>Pezizomycotina</taxon>
        <taxon>Eurotiomycetes</taxon>
        <taxon>Eurotiomycetidae</taxon>
        <taxon>Eurotiales</taxon>
        <taxon>Aspergillaceae</taxon>
        <taxon>Aspergillus</taxon>
        <taxon>Aspergillus subgen. Circumdati</taxon>
    </lineage>
</organism>
<dbReference type="Proteomes" id="UP000248340">
    <property type="component" value="Unassembled WGS sequence"/>
</dbReference>
<dbReference type="VEuPathDB" id="FungiDB:BO82DRAFT_369216"/>
<keyword evidence="3" id="KW-1185">Reference proteome</keyword>
<evidence type="ECO:0000256" key="1">
    <source>
        <dbReference type="SAM" id="SignalP"/>
    </source>
</evidence>
<accession>A0A319BWP3</accession>